<accession>A0A0A2LPI3</accession>
<dbReference type="InterPro" id="IPR050245">
    <property type="entry name" value="PrsA_foldase"/>
</dbReference>
<evidence type="ECO:0000313" key="4">
    <source>
        <dbReference type="EMBL" id="KGO81874.1"/>
    </source>
</evidence>
<organism evidence="4 5">
    <name type="scientific">Flavobacterium beibuense F44-8</name>
    <dbReference type="NCBI Taxonomy" id="1406840"/>
    <lineage>
        <taxon>Bacteria</taxon>
        <taxon>Pseudomonadati</taxon>
        <taxon>Bacteroidota</taxon>
        <taxon>Flavobacteriia</taxon>
        <taxon>Flavobacteriales</taxon>
        <taxon>Flavobacteriaceae</taxon>
        <taxon>Flavobacterium</taxon>
    </lineage>
</organism>
<sequence length="659" mass="76275">MKLKKVLLGISLCVSALSFAQQTKKEVLFTINENPYYTDEFVRVYNKNLDLVKDDSQKDLDNYLNLFIGYKLKVNRAYELGLQDNRKYQLELKNYREQLSKNYHLDKEVTDELVQEAYNRLQKEVKASHILFKLDENALPADTLRVYNKAMEIRAKALAGEDFGKLAQQYSEDIPAAKTDKGELGYFSAFRMVYPFETGAYTTPKGEVSMPIRSRFGYHIIKVEDVRQNRGDIIVAHIMLLKSKDNASEEEKAKVKTRAEEIYQKLKQGEDFGELAKQFSQDGYTATKGGVLEKFSSGSLSSEEFENRAFALKVPGDYTEPFETQYGWHIVKLVKKFPLLTFEESKEDLEARVAKDDRSSVIAEAMTEKLKKKYPMDTDKKMYSKVLTAVNDSYYVTAWKLPESADSFNKTLLTINNDKEIKAWEFLEYINKEQKGGIKAKPLNRLVSILFEKFSNEKLNEYYDENLENEFPEFAGVMQEYKDGLLLFDLMEKEIWDKAKKDTVGLKNYYNAHLNEYRWGNRVDAEVISSTDKKIIEKARKLLKKGKDIAFIKEELNTNGKINVIERSGVFAQNDEMLPVLDKWETGISDVVSKGDYYYVIKVNKVLPASTKALDECRGRVVNDYQQYLESTWVDTLKKEFTVKINKGVFENIKKQLNQ</sequence>
<protein>
    <submittedName>
        <fullName evidence="4">Peptidylprolyl isomerase</fullName>
    </submittedName>
</protein>
<keyword evidence="2" id="KW-0732">Signal</keyword>
<comment type="caution">
    <text evidence="4">The sequence shown here is derived from an EMBL/GenBank/DDBJ whole genome shotgun (WGS) entry which is preliminary data.</text>
</comment>
<dbReference type="EMBL" id="JRLV01000006">
    <property type="protein sequence ID" value="KGO81874.1"/>
    <property type="molecule type" value="Genomic_DNA"/>
</dbReference>
<dbReference type="InterPro" id="IPR046357">
    <property type="entry name" value="PPIase_dom_sf"/>
</dbReference>
<dbReference type="Pfam" id="PF00639">
    <property type="entry name" value="Rotamase"/>
    <property type="match status" value="2"/>
</dbReference>
<feature type="chain" id="PRO_5007760364" evidence="2">
    <location>
        <begin position="21"/>
        <end position="659"/>
    </location>
</feature>
<gene>
    <name evidence="4" type="ORF">Q763_06295</name>
</gene>
<dbReference type="Gene3D" id="3.10.50.40">
    <property type="match status" value="2"/>
</dbReference>
<dbReference type="AlphaFoldDB" id="A0A0A2LPI3"/>
<dbReference type="GO" id="GO:0003755">
    <property type="term" value="F:peptidyl-prolyl cis-trans isomerase activity"/>
    <property type="evidence" value="ECO:0007669"/>
    <property type="project" value="UniProtKB-KW"/>
</dbReference>
<feature type="signal peptide" evidence="2">
    <location>
        <begin position="1"/>
        <end position="20"/>
    </location>
</feature>
<dbReference type="RefSeq" id="WP_035132294.1">
    <property type="nucleotide sequence ID" value="NZ_JRLV01000006.1"/>
</dbReference>
<dbReference type="STRING" id="1406840.Q763_06295"/>
<evidence type="ECO:0000259" key="3">
    <source>
        <dbReference type="PROSITE" id="PS50198"/>
    </source>
</evidence>
<name>A0A0A2LPI3_9FLAO</name>
<dbReference type="eggNOG" id="COG0760">
    <property type="taxonomic scope" value="Bacteria"/>
</dbReference>
<dbReference type="PROSITE" id="PS50198">
    <property type="entry name" value="PPIC_PPIASE_2"/>
    <property type="match status" value="2"/>
</dbReference>
<evidence type="ECO:0000313" key="5">
    <source>
        <dbReference type="Proteomes" id="UP000030129"/>
    </source>
</evidence>
<proteinExistence type="predicted"/>
<keyword evidence="1" id="KW-0697">Rotamase</keyword>
<dbReference type="InterPro" id="IPR000297">
    <property type="entry name" value="PPIase_PpiC"/>
</dbReference>
<keyword evidence="1 4" id="KW-0413">Isomerase</keyword>
<feature type="domain" description="PpiC" evidence="3">
    <location>
        <begin position="122"/>
        <end position="225"/>
    </location>
</feature>
<evidence type="ECO:0000256" key="1">
    <source>
        <dbReference type="PROSITE-ProRule" id="PRU00278"/>
    </source>
</evidence>
<dbReference type="PANTHER" id="PTHR47245">
    <property type="entry name" value="PEPTIDYLPROLYL ISOMERASE"/>
    <property type="match status" value="1"/>
</dbReference>
<evidence type="ECO:0000256" key="2">
    <source>
        <dbReference type="SAM" id="SignalP"/>
    </source>
</evidence>
<dbReference type="Proteomes" id="UP000030129">
    <property type="component" value="Unassembled WGS sequence"/>
</dbReference>
<dbReference type="SUPFAM" id="SSF54534">
    <property type="entry name" value="FKBP-like"/>
    <property type="match status" value="2"/>
</dbReference>
<dbReference type="Pfam" id="PF13145">
    <property type="entry name" value="Rotamase_2"/>
    <property type="match status" value="1"/>
</dbReference>
<reference evidence="4 5" key="1">
    <citation type="submission" date="2013-09" db="EMBL/GenBank/DDBJ databases">
        <authorList>
            <person name="Zeng Z."/>
            <person name="Chen C."/>
        </authorList>
    </citation>
    <scope>NUCLEOTIDE SEQUENCE [LARGE SCALE GENOMIC DNA]</scope>
    <source>
        <strain evidence="4 5">F44-8</strain>
    </source>
</reference>
<dbReference type="PANTHER" id="PTHR47245:SF2">
    <property type="entry name" value="PEPTIDYL-PROLYL CIS-TRANS ISOMERASE HP_0175-RELATED"/>
    <property type="match status" value="1"/>
</dbReference>
<feature type="domain" description="PpiC" evidence="3">
    <location>
        <begin position="230"/>
        <end position="335"/>
    </location>
</feature>
<keyword evidence="5" id="KW-1185">Reference proteome</keyword>